<proteinExistence type="predicted"/>
<protein>
    <recommendedName>
        <fullName evidence="2">G domain-containing protein</fullName>
    </recommendedName>
</protein>
<evidence type="ECO:0000256" key="1">
    <source>
        <dbReference type="SAM" id="MobiDB-lite"/>
    </source>
</evidence>
<evidence type="ECO:0000259" key="2">
    <source>
        <dbReference type="Pfam" id="PF01926"/>
    </source>
</evidence>
<dbReference type="InterPro" id="IPR006073">
    <property type="entry name" value="GTP-bd"/>
</dbReference>
<name>A0A552DIL0_MICAE</name>
<evidence type="ECO:0000313" key="4">
    <source>
        <dbReference type="Proteomes" id="UP000320551"/>
    </source>
</evidence>
<accession>A0A552DIL0</accession>
<dbReference type="GO" id="GO:0005525">
    <property type="term" value="F:GTP binding"/>
    <property type="evidence" value="ECO:0007669"/>
    <property type="project" value="InterPro"/>
</dbReference>
<comment type="caution">
    <text evidence="3">The sequence shown here is derived from an EMBL/GenBank/DDBJ whole genome shotgun (WGS) entry which is preliminary data.</text>
</comment>
<organism evidence="3 4">
    <name type="scientific">Microcystis aeruginosa Ma_QC_B_20070730_S2</name>
    <dbReference type="NCBI Taxonomy" id="2486256"/>
    <lineage>
        <taxon>Bacteria</taxon>
        <taxon>Bacillati</taxon>
        <taxon>Cyanobacteriota</taxon>
        <taxon>Cyanophyceae</taxon>
        <taxon>Oscillatoriophycideae</taxon>
        <taxon>Chroococcales</taxon>
        <taxon>Microcystaceae</taxon>
        <taxon>Microcystis</taxon>
    </lineage>
</organism>
<dbReference type="InterPro" id="IPR027417">
    <property type="entry name" value="P-loop_NTPase"/>
</dbReference>
<feature type="region of interest" description="Disordered" evidence="1">
    <location>
        <begin position="1"/>
        <end position="24"/>
    </location>
</feature>
<dbReference type="AlphaFoldDB" id="A0A552DIL0"/>
<feature type="compositionally biased region" description="Polar residues" evidence="1">
    <location>
        <begin position="7"/>
        <end position="24"/>
    </location>
</feature>
<reference evidence="3 4" key="1">
    <citation type="submission" date="2019-01" db="EMBL/GenBank/DDBJ databases">
        <title>Coherence of Microcystis species and biogeography revealed through population genomics.</title>
        <authorList>
            <person name="Perez-Carrascal O.M."/>
            <person name="Terrat Y."/>
            <person name="Giani A."/>
            <person name="Fortin N."/>
            <person name="Tromas N."/>
            <person name="Shapiro B.J."/>
        </authorList>
    </citation>
    <scope>NUCLEOTIDE SEQUENCE [LARGE SCALE GENOMIC DNA]</scope>
    <source>
        <strain evidence="3">Ma_QC_B_20070730_S2</strain>
    </source>
</reference>
<evidence type="ECO:0000313" key="3">
    <source>
        <dbReference type="EMBL" id="TRU22043.1"/>
    </source>
</evidence>
<dbReference type="Proteomes" id="UP000320551">
    <property type="component" value="Unassembled WGS sequence"/>
</dbReference>
<dbReference type="Pfam" id="PF01926">
    <property type="entry name" value="MMR_HSR1"/>
    <property type="match status" value="1"/>
</dbReference>
<gene>
    <name evidence="3" type="ORF">EWV80_15035</name>
</gene>
<sequence length="282" mass="32144">MDEEKNGSQNSSKGEPTMNNNNENQQVDPILKNLQNIFSDRPEVLRLLDPSNLDLDRVAGEVVLENYRNQEGFSSPINLYVTGKTRAGKTSLGNTLLGGKQTAMKSTGYTDCTDKVNCFKLANNLRYFDLPGAGSDETFENINRAALCIEQIDEENCRVTEFILSDYTDYQNTKKAQEETISVEKWQSQDNQLELGADVILYVVAAHEGMGRDDEVYLGSLLYLQKEKRDSCNVIFALNLHLDENDRPMYRKQYIEDAYKRITKVYKKVYGDQNTEPIIIEM</sequence>
<dbReference type="Gene3D" id="3.40.50.300">
    <property type="entry name" value="P-loop containing nucleotide triphosphate hydrolases"/>
    <property type="match status" value="1"/>
</dbReference>
<dbReference type="SUPFAM" id="SSF52540">
    <property type="entry name" value="P-loop containing nucleoside triphosphate hydrolases"/>
    <property type="match status" value="1"/>
</dbReference>
<dbReference type="EMBL" id="SFBK01000198">
    <property type="protein sequence ID" value="TRU22043.1"/>
    <property type="molecule type" value="Genomic_DNA"/>
</dbReference>
<feature type="domain" description="G" evidence="2">
    <location>
        <begin position="80"/>
        <end position="161"/>
    </location>
</feature>